<reference evidence="8" key="1">
    <citation type="submission" date="2013-07" db="EMBL/GenBank/DDBJ databases">
        <title>The Genome Sequence of Cryptococcus pinus CBS10737.</title>
        <authorList>
            <consortium name="The Broad Institute Genome Sequencing Platform"/>
            <person name="Cuomo C."/>
            <person name="Litvintseva A."/>
            <person name="Chen Y."/>
            <person name="Heitman J."/>
            <person name="Sun S."/>
            <person name="Springer D."/>
            <person name="Dromer F."/>
            <person name="Young S.K."/>
            <person name="Zeng Q."/>
            <person name="Gargeya S."/>
            <person name="Fitzgerald M."/>
            <person name="Abouelleil A."/>
            <person name="Alvarado L."/>
            <person name="Berlin A.M."/>
            <person name="Chapman S.B."/>
            <person name="Dewar J."/>
            <person name="Goldberg J."/>
            <person name="Griggs A."/>
            <person name="Gujja S."/>
            <person name="Hansen M."/>
            <person name="Howarth C."/>
            <person name="Imamovic A."/>
            <person name="Larimer J."/>
            <person name="McCowan C."/>
            <person name="Murphy C."/>
            <person name="Pearson M."/>
            <person name="Priest M."/>
            <person name="Roberts A."/>
            <person name="Saif S."/>
            <person name="Shea T."/>
            <person name="Sykes S."/>
            <person name="Wortman J."/>
            <person name="Nusbaum C."/>
            <person name="Birren B."/>
        </authorList>
    </citation>
    <scope>NUCLEOTIDE SEQUENCE [LARGE SCALE GENOMIC DNA]</scope>
    <source>
        <strain evidence="8">CBS 10737</strain>
    </source>
</reference>
<dbReference type="EMBL" id="KV700118">
    <property type="protein sequence ID" value="OCF46326.1"/>
    <property type="molecule type" value="Genomic_DNA"/>
</dbReference>
<keyword evidence="10" id="KW-1185">Reference proteome</keyword>
<feature type="compositionally biased region" description="Acidic residues" evidence="5">
    <location>
        <begin position="392"/>
        <end position="401"/>
    </location>
</feature>
<dbReference type="GO" id="GO:0006676">
    <property type="term" value="P:mannosyl diphosphorylinositol ceramide metabolic process"/>
    <property type="evidence" value="ECO:0007669"/>
    <property type="project" value="TreeGrafter"/>
</dbReference>
<feature type="transmembrane region" description="Helical" evidence="6">
    <location>
        <begin position="207"/>
        <end position="226"/>
    </location>
</feature>
<comment type="subcellular location">
    <subcellularLocation>
        <location evidence="1">Membrane</location>
        <topology evidence="1">Multi-pass membrane protein</topology>
    </subcellularLocation>
</comment>
<feature type="compositionally biased region" description="Polar residues" evidence="5">
    <location>
        <begin position="438"/>
        <end position="450"/>
    </location>
</feature>
<evidence type="ECO:0000313" key="9">
    <source>
        <dbReference type="EMBL" id="WWC69911.1"/>
    </source>
</evidence>
<dbReference type="KEGG" id="kpin:30176177"/>
<sequence length="497" mass="55367">MPSSIPRMVLAPIARLSRTSSSSMSNSTTSSSFITSFYLALIASLQRLDLSRDPRKTLHKLSQHKFTLSNTIPLIIMSITSLYSLYIMNVPAFPLIKLLIPMVYGLAILLPITSQFVWPATPIFAWLLMFFCCKFLPSSKRPEIHVALLPALESVLYGANISDLQTRYTNSILDLIAWLPYGLLHFIVPFIVALFLWMFGPRGAIQFWGLAFGWMNFLGVFTQLVFPAAAPWYEIIHGLTPADYSMPGSPGGLLRIDRVFHSSGYTNTFGNAPLVFGAVPSLHSGCAVMEALFLSHFFPNFKPFYWGYVGILWWATMYLSHHYLIDVTAGACLSVLIFYLTMPLGFKDLDQIKWDENQNQNGYERISQGGPNKINKDFNLDLDEEIRKLEENENYSEDENDLNQNNKKNQDEESKIESKISSASGSGSGSGFPGKLNIDTNVGSSKNGTSIVEGENDLITKKPKIKKKRSVSWGETKVLGEGGVSSGDIGDELDESK</sequence>
<feature type="region of interest" description="Disordered" evidence="5">
    <location>
        <begin position="390"/>
        <end position="497"/>
    </location>
</feature>
<evidence type="ECO:0000313" key="8">
    <source>
        <dbReference type="EMBL" id="OCF46326.1"/>
    </source>
</evidence>
<gene>
    <name evidence="8" type="ORF">I206_07808</name>
    <name evidence="9" type="ORF">I206_103855</name>
</gene>
<name>A0A1B9HSU0_9TREE</name>
<evidence type="ECO:0000256" key="4">
    <source>
        <dbReference type="ARBA" id="ARBA00023136"/>
    </source>
</evidence>
<feature type="domain" description="Phosphatidic acid phosphatase type 2/haloperoxidase" evidence="7">
    <location>
        <begin position="205"/>
        <end position="342"/>
    </location>
</feature>
<keyword evidence="3 6" id="KW-1133">Transmembrane helix</keyword>
<evidence type="ECO:0000256" key="3">
    <source>
        <dbReference type="ARBA" id="ARBA00022989"/>
    </source>
</evidence>
<feature type="transmembrane region" description="Helical" evidence="6">
    <location>
        <begin position="27"/>
        <end position="45"/>
    </location>
</feature>
<dbReference type="InterPro" id="IPR000326">
    <property type="entry name" value="PAP2/HPO"/>
</dbReference>
<dbReference type="CDD" id="cd03386">
    <property type="entry name" value="PAP2_Aur1_like"/>
    <property type="match status" value="1"/>
</dbReference>
<proteinExistence type="predicted"/>
<feature type="compositionally biased region" description="Basic residues" evidence="5">
    <location>
        <begin position="461"/>
        <end position="470"/>
    </location>
</feature>
<dbReference type="Proteomes" id="UP000094020">
    <property type="component" value="Chromosome 5"/>
</dbReference>
<reference evidence="9" key="4">
    <citation type="submission" date="2024-02" db="EMBL/GenBank/DDBJ databases">
        <title>Comparative genomics of Cryptococcus and Kwoniella reveals pathogenesis evolution and contrasting modes of karyotype evolution via chromosome fusion or intercentromeric recombination.</title>
        <authorList>
            <person name="Coelho M.A."/>
            <person name="David-Palma M."/>
            <person name="Shea T."/>
            <person name="Bowers K."/>
            <person name="McGinley-Smith S."/>
            <person name="Mohammad A.W."/>
            <person name="Gnirke A."/>
            <person name="Yurkov A.M."/>
            <person name="Nowrousian M."/>
            <person name="Sun S."/>
            <person name="Cuomo C.A."/>
            <person name="Heitman J."/>
        </authorList>
    </citation>
    <scope>NUCLEOTIDE SEQUENCE</scope>
    <source>
        <strain evidence="9">CBS 10737</strain>
    </source>
</reference>
<dbReference type="EMBL" id="CP144523">
    <property type="protein sequence ID" value="WWC69911.1"/>
    <property type="molecule type" value="Genomic_DNA"/>
</dbReference>
<feature type="compositionally biased region" description="Basic and acidic residues" evidence="5">
    <location>
        <begin position="408"/>
        <end position="418"/>
    </location>
</feature>
<evidence type="ECO:0000256" key="5">
    <source>
        <dbReference type="SAM" id="MobiDB-lite"/>
    </source>
</evidence>
<dbReference type="AlphaFoldDB" id="A0A1B9HSU0"/>
<dbReference type="SMART" id="SM00014">
    <property type="entry name" value="acidPPc"/>
    <property type="match status" value="1"/>
</dbReference>
<reference evidence="9" key="2">
    <citation type="submission" date="2013-07" db="EMBL/GenBank/DDBJ databases">
        <authorList>
            <consortium name="The Broad Institute Genome Sequencing Platform"/>
            <person name="Cuomo C."/>
            <person name="Litvintseva A."/>
            <person name="Chen Y."/>
            <person name="Heitman J."/>
            <person name="Sun S."/>
            <person name="Springer D."/>
            <person name="Dromer F."/>
            <person name="Young S.K."/>
            <person name="Zeng Q."/>
            <person name="Gargeya S."/>
            <person name="Fitzgerald M."/>
            <person name="Abouelleil A."/>
            <person name="Alvarado L."/>
            <person name="Berlin A.M."/>
            <person name="Chapman S.B."/>
            <person name="Dewar J."/>
            <person name="Goldberg J."/>
            <person name="Griggs A."/>
            <person name="Gujja S."/>
            <person name="Hansen M."/>
            <person name="Howarth C."/>
            <person name="Imamovic A."/>
            <person name="Larimer J."/>
            <person name="McCowan C."/>
            <person name="Murphy C."/>
            <person name="Pearson M."/>
            <person name="Priest M."/>
            <person name="Roberts A."/>
            <person name="Saif S."/>
            <person name="Shea T."/>
            <person name="Sykes S."/>
            <person name="Wortman J."/>
            <person name="Nusbaum C."/>
            <person name="Birren B."/>
        </authorList>
    </citation>
    <scope>NUCLEOTIDE SEQUENCE</scope>
    <source>
        <strain evidence="9">CBS 10737</strain>
    </source>
</reference>
<organism evidence="8">
    <name type="scientific">Kwoniella pini CBS 10737</name>
    <dbReference type="NCBI Taxonomy" id="1296096"/>
    <lineage>
        <taxon>Eukaryota</taxon>
        <taxon>Fungi</taxon>
        <taxon>Dikarya</taxon>
        <taxon>Basidiomycota</taxon>
        <taxon>Agaricomycotina</taxon>
        <taxon>Tremellomycetes</taxon>
        <taxon>Tremellales</taxon>
        <taxon>Cryptococcaceae</taxon>
        <taxon>Kwoniella</taxon>
    </lineage>
</organism>
<dbReference type="GeneID" id="30176177"/>
<feature type="transmembrane region" description="Helical" evidence="6">
    <location>
        <begin position="327"/>
        <end position="346"/>
    </location>
</feature>
<evidence type="ECO:0000259" key="7">
    <source>
        <dbReference type="SMART" id="SM00014"/>
    </source>
</evidence>
<dbReference type="PANTHER" id="PTHR31310:SF11">
    <property type="entry name" value="INOSITOL PHOSPHORYLCERAMIDE SYNTHASE CATALYTIC SUBUNIT AUR1"/>
    <property type="match status" value="1"/>
</dbReference>
<dbReference type="InterPro" id="IPR026841">
    <property type="entry name" value="Aur1/Ipt1"/>
</dbReference>
<dbReference type="Gene3D" id="1.20.144.10">
    <property type="entry name" value="Phosphatidic acid phosphatase type 2/haloperoxidase"/>
    <property type="match status" value="1"/>
</dbReference>
<feature type="transmembrane region" description="Helical" evidence="6">
    <location>
        <begin position="117"/>
        <end position="137"/>
    </location>
</feature>
<evidence type="ECO:0000313" key="10">
    <source>
        <dbReference type="Proteomes" id="UP000094020"/>
    </source>
</evidence>
<dbReference type="GO" id="GO:0030148">
    <property type="term" value="P:sphingolipid biosynthetic process"/>
    <property type="evidence" value="ECO:0007669"/>
    <property type="project" value="TreeGrafter"/>
</dbReference>
<feature type="transmembrane region" description="Helical" evidence="6">
    <location>
        <begin position="178"/>
        <end position="200"/>
    </location>
</feature>
<protein>
    <submittedName>
        <fullName evidence="8">Inositolphosphorylceramide synthase</fullName>
    </submittedName>
</protein>
<evidence type="ECO:0000256" key="1">
    <source>
        <dbReference type="ARBA" id="ARBA00004141"/>
    </source>
</evidence>
<feature type="transmembrane region" description="Helical" evidence="6">
    <location>
        <begin position="66"/>
        <end position="86"/>
    </location>
</feature>
<dbReference type="RefSeq" id="XP_019007545.1">
    <property type="nucleotide sequence ID" value="XM_019159493.1"/>
</dbReference>
<dbReference type="InterPro" id="IPR052185">
    <property type="entry name" value="IPC_Synthase-Related"/>
</dbReference>
<dbReference type="Pfam" id="PF14378">
    <property type="entry name" value="PAP2_3"/>
    <property type="match status" value="1"/>
</dbReference>
<dbReference type="STRING" id="1296096.A0A1B9HSU0"/>
<dbReference type="GO" id="GO:0070916">
    <property type="term" value="C:inositol phosphoceramide synthase complex"/>
    <property type="evidence" value="ECO:0007669"/>
    <property type="project" value="TreeGrafter"/>
</dbReference>
<dbReference type="OrthoDB" id="5784at2759"/>
<reference evidence="8" key="3">
    <citation type="submission" date="2016-07" db="EMBL/GenBank/DDBJ databases">
        <title>Evolution of pathogenesis and genome organization in the Tremellales.</title>
        <authorList>
            <person name="Cuomo C."/>
            <person name="Litvintseva A."/>
            <person name="Heitman J."/>
            <person name="Chen Y."/>
            <person name="Sun S."/>
            <person name="Springer D."/>
            <person name="Dromer F."/>
            <person name="Young S."/>
            <person name="Zeng Q."/>
            <person name="Chapman S."/>
            <person name="Gujja S."/>
            <person name="Saif S."/>
            <person name="Birren B."/>
        </authorList>
    </citation>
    <scope>NUCLEOTIDE SEQUENCE</scope>
    <source>
        <strain evidence="8">CBS 10737</strain>
    </source>
</reference>
<evidence type="ECO:0000256" key="2">
    <source>
        <dbReference type="ARBA" id="ARBA00022692"/>
    </source>
</evidence>
<accession>A0A1B9HSU0</accession>
<evidence type="ECO:0000256" key="6">
    <source>
        <dbReference type="SAM" id="Phobius"/>
    </source>
</evidence>
<keyword evidence="2 6" id="KW-0812">Transmembrane</keyword>
<keyword evidence="4 6" id="KW-0472">Membrane</keyword>
<dbReference type="PANTHER" id="PTHR31310">
    <property type="match status" value="1"/>
</dbReference>
<dbReference type="GO" id="GO:0016020">
    <property type="term" value="C:membrane"/>
    <property type="evidence" value="ECO:0007669"/>
    <property type="project" value="UniProtKB-SubCell"/>
</dbReference>